<protein>
    <submittedName>
        <fullName evidence="2">Uncharacterized protein</fullName>
    </submittedName>
</protein>
<evidence type="ECO:0000313" key="2">
    <source>
        <dbReference type="EMBL" id="KAF8570191.1"/>
    </source>
</evidence>
<evidence type="ECO:0000256" key="1">
    <source>
        <dbReference type="SAM" id="MobiDB-lite"/>
    </source>
</evidence>
<dbReference type="OrthoDB" id="6249955at2759"/>
<organism evidence="2 3">
    <name type="scientific">Paragonimus westermani</name>
    <dbReference type="NCBI Taxonomy" id="34504"/>
    <lineage>
        <taxon>Eukaryota</taxon>
        <taxon>Metazoa</taxon>
        <taxon>Spiralia</taxon>
        <taxon>Lophotrochozoa</taxon>
        <taxon>Platyhelminthes</taxon>
        <taxon>Trematoda</taxon>
        <taxon>Digenea</taxon>
        <taxon>Plagiorchiida</taxon>
        <taxon>Troglotremata</taxon>
        <taxon>Troglotrematidae</taxon>
        <taxon>Paragonimus</taxon>
    </lineage>
</organism>
<dbReference type="AlphaFoldDB" id="A0A8T0DU91"/>
<name>A0A8T0DU91_9TREM</name>
<reference evidence="2 3" key="1">
    <citation type="submission" date="2019-07" db="EMBL/GenBank/DDBJ databases">
        <title>Annotation for the trematode Paragonimus westermani.</title>
        <authorList>
            <person name="Choi Y.-J."/>
        </authorList>
    </citation>
    <scope>NUCLEOTIDE SEQUENCE [LARGE SCALE GENOMIC DNA]</scope>
    <source>
        <strain evidence="2">180907_Pwestermani</strain>
    </source>
</reference>
<feature type="region of interest" description="Disordered" evidence="1">
    <location>
        <begin position="37"/>
        <end position="59"/>
    </location>
</feature>
<evidence type="ECO:0000313" key="3">
    <source>
        <dbReference type="Proteomes" id="UP000699462"/>
    </source>
</evidence>
<proteinExistence type="predicted"/>
<accession>A0A8T0DU91</accession>
<keyword evidence="3" id="KW-1185">Reference proteome</keyword>
<feature type="compositionally biased region" description="Basic and acidic residues" evidence="1">
    <location>
        <begin position="46"/>
        <end position="57"/>
    </location>
</feature>
<sequence>MQNAETKQEDGADFLDRIAMGEEHIYRTVYATTVADQLRSPPPVRPDPETQNHKTDSDELAAEDDAILCRNAWLLGVKHGAKLAAELCSCYGMVYELLRMSEDPVHHPNTISPSSSSNHAKRDLTILKIAKDLHRLLVDCPGLLSIDANGVPVSVNFNQDTFEQSMVSVRSKVKHLNSLLHLHLVDEAMSVLSF</sequence>
<dbReference type="Proteomes" id="UP000699462">
    <property type="component" value="Unassembled WGS sequence"/>
</dbReference>
<gene>
    <name evidence="2" type="ORF">P879_03323</name>
</gene>
<dbReference type="EMBL" id="JTDF01001312">
    <property type="protein sequence ID" value="KAF8570191.1"/>
    <property type="molecule type" value="Genomic_DNA"/>
</dbReference>
<comment type="caution">
    <text evidence="2">The sequence shown here is derived from an EMBL/GenBank/DDBJ whole genome shotgun (WGS) entry which is preliminary data.</text>
</comment>